<accession>A0AAD6VTY9</accession>
<comment type="caution">
    <text evidence="2">The sequence shown here is derived from an EMBL/GenBank/DDBJ whole genome shotgun (WGS) entry which is preliminary data.</text>
</comment>
<dbReference type="EMBL" id="JARJCW010000010">
    <property type="protein sequence ID" value="KAJ7220263.1"/>
    <property type="molecule type" value="Genomic_DNA"/>
</dbReference>
<proteinExistence type="predicted"/>
<dbReference type="AlphaFoldDB" id="A0AAD6VTY9"/>
<feature type="domain" description="DUF6532" evidence="1">
    <location>
        <begin position="3"/>
        <end position="118"/>
    </location>
</feature>
<dbReference type="InterPro" id="IPR045341">
    <property type="entry name" value="DUF6532"/>
</dbReference>
<dbReference type="Pfam" id="PF20149">
    <property type="entry name" value="DUF6532"/>
    <property type="match status" value="1"/>
</dbReference>
<evidence type="ECO:0000313" key="3">
    <source>
        <dbReference type="Proteomes" id="UP001219525"/>
    </source>
</evidence>
<reference evidence="2" key="1">
    <citation type="submission" date="2023-03" db="EMBL/GenBank/DDBJ databases">
        <title>Massive genome expansion in bonnet fungi (Mycena s.s.) driven by repeated elements and novel gene families across ecological guilds.</title>
        <authorList>
            <consortium name="Lawrence Berkeley National Laboratory"/>
            <person name="Harder C.B."/>
            <person name="Miyauchi S."/>
            <person name="Viragh M."/>
            <person name="Kuo A."/>
            <person name="Thoen E."/>
            <person name="Andreopoulos B."/>
            <person name="Lu D."/>
            <person name="Skrede I."/>
            <person name="Drula E."/>
            <person name="Henrissat B."/>
            <person name="Morin E."/>
            <person name="Kohler A."/>
            <person name="Barry K."/>
            <person name="LaButti K."/>
            <person name="Morin E."/>
            <person name="Salamov A."/>
            <person name="Lipzen A."/>
            <person name="Mereny Z."/>
            <person name="Hegedus B."/>
            <person name="Baldrian P."/>
            <person name="Stursova M."/>
            <person name="Weitz H."/>
            <person name="Taylor A."/>
            <person name="Grigoriev I.V."/>
            <person name="Nagy L.G."/>
            <person name="Martin F."/>
            <person name="Kauserud H."/>
        </authorList>
    </citation>
    <scope>NUCLEOTIDE SEQUENCE</scope>
    <source>
        <strain evidence="2">9144</strain>
    </source>
</reference>
<evidence type="ECO:0000313" key="2">
    <source>
        <dbReference type="EMBL" id="KAJ7220263.1"/>
    </source>
</evidence>
<evidence type="ECO:0000259" key="1">
    <source>
        <dbReference type="Pfam" id="PF20149"/>
    </source>
</evidence>
<name>A0AAD6VTY9_9AGAR</name>
<dbReference type="Proteomes" id="UP001219525">
    <property type="component" value="Unassembled WGS sequence"/>
</dbReference>
<gene>
    <name evidence="2" type="ORF">GGX14DRAFT_560071</name>
</gene>
<protein>
    <recommendedName>
        <fullName evidence="1">DUF6532 domain-containing protein</fullName>
    </recommendedName>
</protein>
<sequence length="138" mass="15186">MKGQAFIYPSRPDTIDPRSLAIIPGRPDNSKPYRHGAIGAVVGAFFKGKNPPADRIATMFVPNEAGNYEATAPMVSTACATIYSTLGDWQTGEHKPSDFDGSRVQDVYETHMELLARFKAKQPEVYRTTMETIFAKAS</sequence>
<keyword evidence="3" id="KW-1185">Reference proteome</keyword>
<organism evidence="2 3">
    <name type="scientific">Mycena pura</name>
    <dbReference type="NCBI Taxonomy" id="153505"/>
    <lineage>
        <taxon>Eukaryota</taxon>
        <taxon>Fungi</taxon>
        <taxon>Dikarya</taxon>
        <taxon>Basidiomycota</taxon>
        <taxon>Agaricomycotina</taxon>
        <taxon>Agaricomycetes</taxon>
        <taxon>Agaricomycetidae</taxon>
        <taxon>Agaricales</taxon>
        <taxon>Marasmiineae</taxon>
        <taxon>Mycenaceae</taxon>
        <taxon>Mycena</taxon>
    </lineage>
</organism>